<feature type="compositionally biased region" description="Polar residues" evidence="17">
    <location>
        <begin position="251"/>
        <end position="269"/>
    </location>
</feature>
<keyword evidence="11" id="KW-0652">Protein synthesis inhibitor</keyword>
<dbReference type="InterPro" id="IPR017441">
    <property type="entry name" value="Protein_kinase_ATP_BS"/>
</dbReference>
<keyword evidence="10" id="KW-1015">Disulfide bond</keyword>
<evidence type="ECO:0000256" key="4">
    <source>
        <dbReference type="ARBA" id="ARBA00022679"/>
    </source>
</evidence>
<feature type="binding site" evidence="15">
    <location>
        <position position="192"/>
    </location>
    <ligand>
        <name>ATP</name>
        <dbReference type="ChEBI" id="CHEBI:30616"/>
    </ligand>
</feature>
<evidence type="ECO:0000256" key="13">
    <source>
        <dbReference type="ARBA" id="ARBA00042456"/>
    </source>
</evidence>
<evidence type="ECO:0000256" key="12">
    <source>
        <dbReference type="ARBA" id="ARBA00040433"/>
    </source>
</evidence>
<dbReference type="GO" id="GO:0017148">
    <property type="term" value="P:negative regulation of translation"/>
    <property type="evidence" value="ECO:0007669"/>
    <property type="project" value="UniProtKB-KW"/>
</dbReference>
<evidence type="ECO:0000256" key="15">
    <source>
        <dbReference type="PROSITE-ProRule" id="PRU10141"/>
    </source>
</evidence>
<dbReference type="PANTHER" id="PTHR11042">
    <property type="entry name" value="EUKARYOTIC TRANSLATION INITIATION FACTOR 2-ALPHA KINASE EIF2-ALPHA KINASE -RELATED"/>
    <property type="match status" value="1"/>
</dbReference>
<keyword evidence="4" id="KW-0808">Transferase</keyword>
<dbReference type="InterPro" id="IPR050339">
    <property type="entry name" value="CC_SR_Kinase"/>
</dbReference>
<evidence type="ECO:0000256" key="10">
    <source>
        <dbReference type="ARBA" id="ARBA00023157"/>
    </source>
</evidence>
<accession>A0ABD0LY20</accession>
<comment type="subunit">
    <text evidence="14">Synthesized in an inactive form that binds to the N-terminal domain of CDC37. Has to be associated with a multiprotein complex containing Hsp90, CDC37 and PPP5C for maturation and activation by autophosphorylation. The phosphatase PPP5C modulates this activation. Homodimer; homodimerizes in presence of heme, forming a disulfide-linked inactive homodimer. Interacts with DELE1; binds both to full-length DELE1 and processed form of DELE1 (S-DELE1) in response to stress, leading to activate its protein kinase activity and trigger the integrated stress response (ISR).</text>
</comment>
<sequence length="674" mass="76258">MGHKKRVQTRADFRLRTGLQPISTFDRSDVEALDPPVRVAAEKTAAVPRSVPPHLLMTSILEQMCYSYAKEPAVAQQLFKVICEQLSKLKIISPLSFMDETRSLRVQHRMLFQNMMQKALQSIKKDGNVLALPPPNVRVDQVLSPSAEDVISSQTSRYLSEFEELGRLGKGGYGSVHQARNHLDGRVYAVKKIRFRQKNMDTLLRLLREVKALAKMSHTHIVGYNAAWMEYDNPVTTDSYTSSVDELEPDSASTTEDSPKVQSRSQSDSIQFAIEEDEEEQKVEVTSPMAMSLALNARKFSTVRITEISDPSSTGSMLCGDNTRSSQMPLVPASERLKLLNRNVSFSGIGSDSLFAQGLMTDTADALEDHRGDGDADSLRVQPQSSFHRSISFDVASSPPQYMSPFKNGDFVEQNYQLKSTITLYIQMELCSTTLQDWLVERNTRLASDHELLNSSGDIMRIFHQTLQGVDYIHSHGMIHRDLKIGDFGLAKDYILSSAETVISPSPVSEEDKFMFDTDDHTLGVGTRTYAAPEQMKGTVYDGKCDMYSLGVILFEMCRLFKTGMERVKTLEGLREGKMPEEFVSKWKHQAEAVQRLTHSNPSDRPTTHDLLNSHLFLTPEQMIKVLQETVTEKDAEIEQLRQRLMEKERQLREKDVQISCLKENNSHFQLPRR</sequence>
<dbReference type="GO" id="GO:0005524">
    <property type="term" value="F:ATP binding"/>
    <property type="evidence" value="ECO:0007669"/>
    <property type="project" value="UniProtKB-UniRule"/>
</dbReference>
<keyword evidence="16" id="KW-0175">Coiled coil</keyword>
<dbReference type="PROSITE" id="PS50011">
    <property type="entry name" value="PROTEIN_KINASE_DOM"/>
    <property type="match status" value="1"/>
</dbReference>
<reference evidence="19 20" key="1">
    <citation type="journal article" date="2023" name="Sci. Data">
        <title>Genome assembly of the Korean intertidal mud-creeper Batillaria attramentaria.</title>
        <authorList>
            <person name="Patra A.K."/>
            <person name="Ho P.T."/>
            <person name="Jun S."/>
            <person name="Lee S.J."/>
            <person name="Kim Y."/>
            <person name="Won Y.J."/>
        </authorList>
    </citation>
    <scope>NUCLEOTIDE SEQUENCE [LARGE SCALE GENOMIC DNA]</scope>
    <source>
        <strain evidence="19">Wonlab-2016</strain>
    </source>
</reference>
<evidence type="ECO:0000256" key="8">
    <source>
        <dbReference type="ARBA" id="ARBA00022840"/>
    </source>
</evidence>
<keyword evidence="7" id="KW-0418">Kinase</keyword>
<evidence type="ECO:0000256" key="9">
    <source>
        <dbReference type="ARBA" id="ARBA00022843"/>
    </source>
</evidence>
<evidence type="ECO:0000313" key="20">
    <source>
        <dbReference type="Proteomes" id="UP001519460"/>
    </source>
</evidence>
<dbReference type="GO" id="GO:0004674">
    <property type="term" value="F:protein serine/threonine kinase activity"/>
    <property type="evidence" value="ECO:0007669"/>
    <property type="project" value="UniProtKB-KW"/>
</dbReference>
<evidence type="ECO:0000313" key="19">
    <source>
        <dbReference type="EMBL" id="KAK7504545.1"/>
    </source>
</evidence>
<name>A0ABD0LY20_9CAEN</name>
<keyword evidence="3" id="KW-0597">Phosphoprotein</keyword>
<feature type="region of interest" description="Disordered" evidence="17">
    <location>
        <begin position="238"/>
        <end position="269"/>
    </location>
</feature>
<evidence type="ECO:0000259" key="18">
    <source>
        <dbReference type="PROSITE" id="PS50011"/>
    </source>
</evidence>
<evidence type="ECO:0000256" key="3">
    <source>
        <dbReference type="ARBA" id="ARBA00022553"/>
    </source>
</evidence>
<evidence type="ECO:0000256" key="17">
    <source>
        <dbReference type="SAM" id="MobiDB-lite"/>
    </source>
</evidence>
<keyword evidence="8 15" id="KW-0067">ATP-binding</keyword>
<gene>
    <name evidence="19" type="ORF">BaRGS_00004031</name>
</gene>
<evidence type="ECO:0000256" key="2">
    <source>
        <dbReference type="ARBA" id="ARBA00022527"/>
    </source>
</evidence>
<dbReference type="PROSITE" id="PS00107">
    <property type="entry name" value="PROTEIN_KINASE_ATP"/>
    <property type="match status" value="1"/>
</dbReference>
<dbReference type="InterPro" id="IPR000719">
    <property type="entry name" value="Prot_kinase_dom"/>
</dbReference>
<evidence type="ECO:0000256" key="14">
    <source>
        <dbReference type="ARBA" id="ARBA00046654"/>
    </source>
</evidence>
<evidence type="ECO:0000256" key="5">
    <source>
        <dbReference type="ARBA" id="ARBA00022737"/>
    </source>
</evidence>
<evidence type="ECO:0000256" key="16">
    <source>
        <dbReference type="SAM" id="Coils"/>
    </source>
</evidence>
<keyword evidence="6 15" id="KW-0547">Nucleotide-binding</keyword>
<feature type="coiled-coil region" evidence="16">
    <location>
        <begin position="624"/>
        <end position="665"/>
    </location>
</feature>
<organism evidence="19 20">
    <name type="scientific">Batillaria attramentaria</name>
    <dbReference type="NCBI Taxonomy" id="370345"/>
    <lineage>
        <taxon>Eukaryota</taxon>
        <taxon>Metazoa</taxon>
        <taxon>Spiralia</taxon>
        <taxon>Lophotrochozoa</taxon>
        <taxon>Mollusca</taxon>
        <taxon>Gastropoda</taxon>
        <taxon>Caenogastropoda</taxon>
        <taxon>Sorbeoconcha</taxon>
        <taxon>Cerithioidea</taxon>
        <taxon>Batillariidae</taxon>
        <taxon>Batillaria</taxon>
    </lineage>
</organism>
<evidence type="ECO:0000256" key="6">
    <source>
        <dbReference type="ARBA" id="ARBA00022741"/>
    </source>
</evidence>
<dbReference type="Pfam" id="PF00069">
    <property type="entry name" value="Pkinase"/>
    <property type="match status" value="2"/>
</dbReference>
<dbReference type="InterPro" id="IPR011009">
    <property type="entry name" value="Kinase-like_dom_sf"/>
</dbReference>
<comment type="caution">
    <text evidence="19">The sequence shown here is derived from an EMBL/GenBank/DDBJ whole genome shotgun (WGS) entry which is preliminary data.</text>
</comment>
<evidence type="ECO:0000256" key="7">
    <source>
        <dbReference type="ARBA" id="ARBA00022777"/>
    </source>
</evidence>
<dbReference type="SUPFAM" id="SSF56112">
    <property type="entry name" value="Protein kinase-like (PK-like)"/>
    <property type="match status" value="1"/>
</dbReference>
<keyword evidence="9" id="KW-0832">Ubl conjugation</keyword>
<dbReference type="Gene3D" id="1.10.510.10">
    <property type="entry name" value="Transferase(Phosphotransferase) domain 1"/>
    <property type="match status" value="1"/>
</dbReference>
<proteinExistence type="predicted"/>
<keyword evidence="2" id="KW-0723">Serine/threonine-protein kinase</keyword>
<dbReference type="EC" id="2.7.11.1" evidence="1"/>
<dbReference type="InterPro" id="IPR054521">
    <property type="entry name" value="HRI2_3H"/>
</dbReference>
<feature type="domain" description="Protein kinase" evidence="18">
    <location>
        <begin position="162"/>
        <end position="618"/>
    </location>
</feature>
<dbReference type="Gene3D" id="3.30.200.20">
    <property type="entry name" value="Phosphorylase Kinase, domain 1"/>
    <property type="match status" value="1"/>
</dbReference>
<dbReference type="AlphaFoldDB" id="A0ABD0LY20"/>
<dbReference type="GO" id="GO:0006950">
    <property type="term" value="P:response to stress"/>
    <property type="evidence" value="ECO:0007669"/>
    <property type="project" value="UniProtKB-ARBA"/>
</dbReference>
<evidence type="ECO:0000256" key="11">
    <source>
        <dbReference type="ARBA" id="ARBA00023193"/>
    </source>
</evidence>
<evidence type="ECO:0000256" key="1">
    <source>
        <dbReference type="ARBA" id="ARBA00012513"/>
    </source>
</evidence>
<protein>
    <recommendedName>
        <fullName evidence="12">Eukaryotic translation initiation factor 2-alpha kinase 1</fullName>
        <ecNumber evidence="1">2.7.11.1</ecNumber>
    </recommendedName>
    <alternativeName>
        <fullName evidence="13">Hemin-sensitive initiation factor 2-alpha kinase</fullName>
    </alternativeName>
</protein>
<dbReference type="PANTHER" id="PTHR11042:SF160">
    <property type="entry name" value="EUKARYOTIC TRANSLATION INITIATION FACTOR 2-ALPHA KINASE 1"/>
    <property type="match status" value="1"/>
</dbReference>
<keyword evidence="5" id="KW-0677">Repeat</keyword>
<dbReference type="EMBL" id="JACVVK020000014">
    <property type="protein sequence ID" value="KAK7504545.1"/>
    <property type="molecule type" value="Genomic_DNA"/>
</dbReference>
<keyword evidence="20" id="KW-1185">Reference proteome</keyword>
<dbReference type="Proteomes" id="UP001519460">
    <property type="component" value="Unassembled WGS sequence"/>
</dbReference>
<dbReference type="Pfam" id="PF22949">
    <property type="entry name" value="HRI2_3H"/>
    <property type="match status" value="1"/>
</dbReference>